<reference evidence="1" key="2">
    <citation type="journal article" date="2007" name="Science">
        <title>Draft genome sequence of the sexually transmitted pathogen Trichomonas vaginalis.</title>
        <authorList>
            <person name="Carlton J.M."/>
            <person name="Hirt R.P."/>
            <person name="Silva J.C."/>
            <person name="Delcher A.L."/>
            <person name="Schatz M."/>
            <person name="Zhao Q."/>
            <person name="Wortman J.R."/>
            <person name="Bidwell S.L."/>
            <person name="Alsmark U.C.M."/>
            <person name="Besteiro S."/>
            <person name="Sicheritz-Ponten T."/>
            <person name="Noel C.J."/>
            <person name="Dacks J.B."/>
            <person name="Foster P.G."/>
            <person name="Simillion C."/>
            <person name="Van de Peer Y."/>
            <person name="Miranda-Saavedra D."/>
            <person name="Barton G.J."/>
            <person name="Westrop G.D."/>
            <person name="Mueller S."/>
            <person name="Dessi D."/>
            <person name="Fiori P.L."/>
            <person name="Ren Q."/>
            <person name="Paulsen I."/>
            <person name="Zhang H."/>
            <person name="Bastida-Corcuera F.D."/>
            <person name="Simoes-Barbosa A."/>
            <person name="Brown M.T."/>
            <person name="Hayes R.D."/>
            <person name="Mukherjee M."/>
            <person name="Okumura C.Y."/>
            <person name="Schneider R."/>
            <person name="Smith A.J."/>
            <person name="Vanacova S."/>
            <person name="Villalvazo M."/>
            <person name="Haas B.J."/>
            <person name="Pertea M."/>
            <person name="Feldblyum T.V."/>
            <person name="Utterback T.R."/>
            <person name="Shu C.L."/>
            <person name="Osoegawa K."/>
            <person name="de Jong P.J."/>
            <person name="Hrdy I."/>
            <person name="Horvathova L."/>
            <person name="Zubacova Z."/>
            <person name="Dolezal P."/>
            <person name="Malik S.B."/>
            <person name="Logsdon J.M. Jr."/>
            <person name="Henze K."/>
            <person name="Gupta A."/>
            <person name="Wang C.C."/>
            <person name="Dunne R.L."/>
            <person name="Upcroft J.A."/>
            <person name="Upcroft P."/>
            <person name="White O."/>
            <person name="Salzberg S.L."/>
            <person name="Tang P."/>
            <person name="Chiu C.-H."/>
            <person name="Lee Y.-S."/>
            <person name="Embley T.M."/>
            <person name="Coombs G.H."/>
            <person name="Mottram J.C."/>
            <person name="Tachezy J."/>
            <person name="Fraser-Liggett C.M."/>
            <person name="Johnson P.J."/>
        </authorList>
    </citation>
    <scope>NUCLEOTIDE SEQUENCE [LARGE SCALE GENOMIC DNA]</scope>
    <source>
        <strain evidence="1">G3</strain>
    </source>
</reference>
<accession>A2F747</accession>
<dbReference type="RefSeq" id="XP_001312214.1">
    <property type="nucleotide sequence ID" value="XM_001312213.1"/>
</dbReference>
<dbReference type="AlphaFoldDB" id="A2F747"/>
<dbReference type="VEuPathDB" id="TrichDB:TVAG_113000"/>
<dbReference type="EMBL" id="DS113643">
    <property type="protein sequence ID" value="EAX99284.1"/>
    <property type="molecule type" value="Genomic_DNA"/>
</dbReference>
<dbReference type="KEGG" id="tva:4757090"/>
<reference evidence="1" key="1">
    <citation type="submission" date="2006-10" db="EMBL/GenBank/DDBJ databases">
        <authorList>
            <person name="Amadeo P."/>
            <person name="Zhao Q."/>
            <person name="Wortman J."/>
            <person name="Fraser-Liggett C."/>
            <person name="Carlton J."/>
        </authorList>
    </citation>
    <scope>NUCLEOTIDE SEQUENCE</scope>
    <source>
        <strain evidence="1">G3</strain>
    </source>
</reference>
<organism evidence="1 2">
    <name type="scientific">Trichomonas vaginalis (strain ATCC PRA-98 / G3)</name>
    <dbReference type="NCBI Taxonomy" id="412133"/>
    <lineage>
        <taxon>Eukaryota</taxon>
        <taxon>Metamonada</taxon>
        <taxon>Parabasalia</taxon>
        <taxon>Trichomonadida</taxon>
        <taxon>Trichomonadidae</taxon>
        <taxon>Trichomonas</taxon>
    </lineage>
</organism>
<protein>
    <submittedName>
        <fullName evidence="1">Uncharacterized protein</fullName>
    </submittedName>
</protein>
<gene>
    <name evidence="1" type="ORF">TVAG_113000</name>
</gene>
<proteinExistence type="predicted"/>
<evidence type="ECO:0000313" key="1">
    <source>
        <dbReference type="EMBL" id="EAX99284.1"/>
    </source>
</evidence>
<sequence>MQNGTSLFDNTSLSNYYIFNCYFEECKETGAIYIKRDNEIYALIEESVFNHSSSTSEDGGGSICFDIRGDGNFVQQRTCYYASIANFNMAFCQYINSLSNNKNYAIDISVFKCGENEEKGRNTLDIGFNDIRFENNNISNNKCQWLSSCSIVPNGSPGACNFSTFRENNQTESKSIGISTLAYVTQEFSYCNVIGNKCGTDKEQVLFTCQCTTNVDHCIFLNNIAKYMFEQYRVSYTLTISESYVESNSTTGPGPIKFNALKENNDFNNNFIHFYTENCFIDPKEVSLKLPYLSEFAKTASAGLFPTKK</sequence>
<keyword evidence="2" id="KW-1185">Reference proteome</keyword>
<dbReference type="VEuPathDB" id="TrichDB:TVAGG3_0258710"/>
<name>A2F747_TRIV3</name>
<dbReference type="Proteomes" id="UP000001542">
    <property type="component" value="Unassembled WGS sequence"/>
</dbReference>
<dbReference type="InParanoid" id="A2F747"/>
<evidence type="ECO:0000313" key="2">
    <source>
        <dbReference type="Proteomes" id="UP000001542"/>
    </source>
</evidence>